<feature type="transmembrane region" description="Helical" evidence="2">
    <location>
        <begin position="51"/>
        <end position="69"/>
    </location>
</feature>
<accession>A0A1Z5SBY9</accession>
<sequence length="116" mass="12190">MGGAHGNAMHKQSAHYASSSLAFSPPPPHLQRKAGGRQTLLRPAGRCRSQPIGNCLPACLPIIIIIIILPLPHASLPVCLCPVVAVALALFTLRIGYLVPACPSTVSTYVSLTRCT</sequence>
<evidence type="ECO:0000313" key="4">
    <source>
        <dbReference type="Proteomes" id="UP000000768"/>
    </source>
</evidence>
<dbReference type="Gramene" id="OQU93464">
    <property type="protein sequence ID" value="OQU93464"/>
    <property type="gene ID" value="SORBI_3001G540250"/>
</dbReference>
<organism evidence="3 4">
    <name type="scientific">Sorghum bicolor</name>
    <name type="common">Sorghum</name>
    <name type="synonym">Sorghum vulgare</name>
    <dbReference type="NCBI Taxonomy" id="4558"/>
    <lineage>
        <taxon>Eukaryota</taxon>
        <taxon>Viridiplantae</taxon>
        <taxon>Streptophyta</taxon>
        <taxon>Embryophyta</taxon>
        <taxon>Tracheophyta</taxon>
        <taxon>Spermatophyta</taxon>
        <taxon>Magnoliopsida</taxon>
        <taxon>Liliopsida</taxon>
        <taxon>Poales</taxon>
        <taxon>Poaceae</taxon>
        <taxon>PACMAD clade</taxon>
        <taxon>Panicoideae</taxon>
        <taxon>Andropogonodae</taxon>
        <taxon>Andropogoneae</taxon>
        <taxon>Sorghinae</taxon>
        <taxon>Sorghum</taxon>
    </lineage>
</organism>
<dbReference type="InParanoid" id="A0A1Z5SBY9"/>
<feature type="region of interest" description="Disordered" evidence="1">
    <location>
        <begin position="12"/>
        <end position="36"/>
    </location>
</feature>
<protein>
    <submittedName>
        <fullName evidence="3">Uncharacterized protein</fullName>
    </submittedName>
</protein>
<name>A0A1Z5SBY9_SORBI</name>
<proteinExistence type="predicted"/>
<keyword evidence="2" id="KW-0472">Membrane</keyword>
<dbReference type="AlphaFoldDB" id="A0A1Z5SBY9"/>
<evidence type="ECO:0000256" key="1">
    <source>
        <dbReference type="SAM" id="MobiDB-lite"/>
    </source>
</evidence>
<keyword evidence="2" id="KW-0812">Transmembrane</keyword>
<reference evidence="4" key="2">
    <citation type="journal article" date="2018" name="Plant J.">
        <title>The Sorghum bicolor reference genome: improved assembly, gene annotations, a transcriptome atlas, and signatures of genome organization.</title>
        <authorList>
            <person name="McCormick R.F."/>
            <person name="Truong S.K."/>
            <person name="Sreedasyam A."/>
            <person name="Jenkins J."/>
            <person name="Shu S."/>
            <person name="Sims D."/>
            <person name="Kennedy M."/>
            <person name="Amirebrahimi M."/>
            <person name="Weers B.D."/>
            <person name="McKinley B."/>
            <person name="Mattison A."/>
            <person name="Morishige D.T."/>
            <person name="Grimwood J."/>
            <person name="Schmutz J."/>
            <person name="Mullet J.E."/>
        </authorList>
    </citation>
    <scope>NUCLEOTIDE SEQUENCE [LARGE SCALE GENOMIC DNA]</scope>
    <source>
        <strain evidence="4">cv. BTx623</strain>
    </source>
</reference>
<evidence type="ECO:0000313" key="3">
    <source>
        <dbReference type="EMBL" id="OQU93464.1"/>
    </source>
</evidence>
<keyword evidence="4" id="KW-1185">Reference proteome</keyword>
<feature type="transmembrane region" description="Helical" evidence="2">
    <location>
        <begin position="75"/>
        <end position="93"/>
    </location>
</feature>
<keyword evidence="2" id="KW-1133">Transmembrane helix</keyword>
<dbReference type="Proteomes" id="UP000000768">
    <property type="component" value="Chromosome 1"/>
</dbReference>
<gene>
    <name evidence="3" type="ORF">SORBI_3001G540250</name>
</gene>
<reference evidence="3 4" key="1">
    <citation type="journal article" date="2009" name="Nature">
        <title>The Sorghum bicolor genome and the diversification of grasses.</title>
        <authorList>
            <person name="Paterson A.H."/>
            <person name="Bowers J.E."/>
            <person name="Bruggmann R."/>
            <person name="Dubchak I."/>
            <person name="Grimwood J."/>
            <person name="Gundlach H."/>
            <person name="Haberer G."/>
            <person name="Hellsten U."/>
            <person name="Mitros T."/>
            <person name="Poliakov A."/>
            <person name="Schmutz J."/>
            <person name="Spannagl M."/>
            <person name="Tang H."/>
            <person name="Wang X."/>
            <person name="Wicker T."/>
            <person name="Bharti A.K."/>
            <person name="Chapman J."/>
            <person name="Feltus F.A."/>
            <person name="Gowik U."/>
            <person name="Grigoriev I.V."/>
            <person name="Lyons E."/>
            <person name="Maher C.A."/>
            <person name="Martis M."/>
            <person name="Narechania A."/>
            <person name="Otillar R.P."/>
            <person name="Penning B.W."/>
            <person name="Salamov A.A."/>
            <person name="Wang Y."/>
            <person name="Zhang L."/>
            <person name="Carpita N.C."/>
            <person name="Freeling M."/>
            <person name="Gingle A.R."/>
            <person name="Hash C.T."/>
            <person name="Keller B."/>
            <person name="Klein P."/>
            <person name="Kresovich S."/>
            <person name="McCann M.C."/>
            <person name="Ming R."/>
            <person name="Peterson D.G."/>
            <person name="Mehboob-ur-Rahman"/>
            <person name="Ware D."/>
            <person name="Westhoff P."/>
            <person name="Mayer K.F."/>
            <person name="Messing J."/>
            <person name="Rokhsar D.S."/>
        </authorList>
    </citation>
    <scope>NUCLEOTIDE SEQUENCE [LARGE SCALE GENOMIC DNA]</scope>
    <source>
        <strain evidence="4">cv. BTx623</strain>
    </source>
</reference>
<dbReference type="EMBL" id="CM000760">
    <property type="protein sequence ID" value="OQU93464.1"/>
    <property type="molecule type" value="Genomic_DNA"/>
</dbReference>
<evidence type="ECO:0000256" key="2">
    <source>
        <dbReference type="SAM" id="Phobius"/>
    </source>
</evidence>